<dbReference type="SMART" id="SM00448">
    <property type="entry name" value="REC"/>
    <property type="match status" value="1"/>
</dbReference>
<feature type="DNA-binding region" description="OmpR/PhoB-type" evidence="3">
    <location>
        <begin position="124"/>
        <end position="217"/>
    </location>
</feature>
<evidence type="ECO:0000313" key="6">
    <source>
        <dbReference type="EMBL" id="MFC3979635.1"/>
    </source>
</evidence>
<dbReference type="InterPro" id="IPR011006">
    <property type="entry name" value="CheY-like_superfamily"/>
</dbReference>
<dbReference type="PROSITE" id="PS51755">
    <property type="entry name" value="OMPR_PHOB"/>
    <property type="match status" value="1"/>
</dbReference>
<dbReference type="InterPro" id="IPR039420">
    <property type="entry name" value="WalR-like"/>
</dbReference>
<feature type="domain" description="Response regulatory" evidence="4">
    <location>
        <begin position="2"/>
        <end position="116"/>
    </location>
</feature>
<comment type="caution">
    <text evidence="6">The sequence shown here is derived from an EMBL/GenBank/DDBJ whole genome shotgun (WGS) entry which is preliminary data.</text>
</comment>
<dbReference type="SMART" id="SM00862">
    <property type="entry name" value="Trans_reg_C"/>
    <property type="match status" value="1"/>
</dbReference>
<gene>
    <name evidence="6" type="ORF">ACFOYY_05870</name>
</gene>
<evidence type="ECO:0000256" key="1">
    <source>
        <dbReference type="ARBA" id="ARBA00023125"/>
    </source>
</evidence>
<feature type="modified residue" description="4-aspartylphosphate" evidence="2">
    <location>
        <position position="51"/>
    </location>
</feature>
<proteinExistence type="predicted"/>
<evidence type="ECO:0000259" key="4">
    <source>
        <dbReference type="PROSITE" id="PS50110"/>
    </source>
</evidence>
<accession>A0ABV8EV96</accession>
<evidence type="ECO:0000256" key="2">
    <source>
        <dbReference type="PROSITE-ProRule" id="PRU00169"/>
    </source>
</evidence>
<reference evidence="7" key="1">
    <citation type="journal article" date="2019" name="Int. J. Syst. Evol. Microbiol.">
        <title>The Global Catalogue of Microorganisms (GCM) 10K type strain sequencing project: providing services to taxonomists for standard genome sequencing and annotation.</title>
        <authorList>
            <consortium name="The Broad Institute Genomics Platform"/>
            <consortium name="The Broad Institute Genome Sequencing Center for Infectious Disease"/>
            <person name="Wu L."/>
            <person name="Ma J."/>
        </authorList>
    </citation>
    <scope>NUCLEOTIDE SEQUENCE [LARGE SCALE GENOMIC DNA]</scope>
    <source>
        <strain evidence="7">TBRC 7912</strain>
    </source>
</reference>
<dbReference type="InterPro" id="IPR001867">
    <property type="entry name" value="OmpR/PhoB-type_DNA-bd"/>
</dbReference>
<dbReference type="PANTHER" id="PTHR48111:SF36">
    <property type="entry name" value="TRANSCRIPTIONAL REGULATORY PROTEIN CUTR"/>
    <property type="match status" value="1"/>
</dbReference>
<dbReference type="InterPro" id="IPR036388">
    <property type="entry name" value="WH-like_DNA-bd_sf"/>
</dbReference>
<organism evidence="6 7">
    <name type="scientific">Streptosporangium jomthongense</name>
    <dbReference type="NCBI Taxonomy" id="1193683"/>
    <lineage>
        <taxon>Bacteria</taxon>
        <taxon>Bacillati</taxon>
        <taxon>Actinomycetota</taxon>
        <taxon>Actinomycetes</taxon>
        <taxon>Streptosporangiales</taxon>
        <taxon>Streptosporangiaceae</taxon>
        <taxon>Streptosporangium</taxon>
    </lineage>
</organism>
<dbReference type="PROSITE" id="PS50110">
    <property type="entry name" value="RESPONSE_REGULATORY"/>
    <property type="match status" value="1"/>
</dbReference>
<dbReference type="Gene3D" id="6.10.250.690">
    <property type="match status" value="1"/>
</dbReference>
<evidence type="ECO:0000313" key="7">
    <source>
        <dbReference type="Proteomes" id="UP001595698"/>
    </source>
</evidence>
<dbReference type="Proteomes" id="UP001595698">
    <property type="component" value="Unassembled WGS sequence"/>
</dbReference>
<dbReference type="InterPro" id="IPR001789">
    <property type="entry name" value="Sig_transdc_resp-reg_receiver"/>
</dbReference>
<dbReference type="SUPFAM" id="SSF52172">
    <property type="entry name" value="CheY-like"/>
    <property type="match status" value="1"/>
</dbReference>
<evidence type="ECO:0000256" key="3">
    <source>
        <dbReference type="PROSITE-ProRule" id="PRU01091"/>
    </source>
</evidence>
<dbReference type="RefSeq" id="WP_386188438.1">
    <property type="nucleotide sequence ID" value="NZ_JBHSBC010000003.1"/>
</dbReference>
<sequence length="217" mass="23534">MRVLMVEDERVLADYVADGLRGENMTVDVAYDGTDALRRLARSDYDVVILDRGLPGVSGDQVCEELTREGGRTRVLMLTAAGGVRDRLQGFSLGADDYLPKPFDYSELLARVSALGRRTGTALPPVLRCGGLTLDTSRLRASRDGVPLALSPKEFAVLEVLMSAQGRVVSAEELLERAWDENADPFTSAVRVVMAKLRAKLGGPPVIETVLGIGYRI</sequence>
<dbReference type="CDD" id="cd00383">
    <property type="entry name" value="trans_reg_C"/>
    <property type="match status" value="1"/>
</dbReference>
<dbReference type="Pfam" id="PF00486">
    <property type="entry name" value="Trans_reg_C"/>
    <property type="match status" value="1"/>
</dbReference>
<keyword evidence="1 3" id="KW-0238">DNA-binding</keyword>
<dbReference type="PANTHER" id="PTHR48111">
    <property type="entry name" value="REGULATOR OF RPOS"/>
    <property type="match status" value="1"/>
</dbReference>
<evidence type="ECO:0000259" key="5">
    <source>
        <dbReference type="PROSITE" id="PS51755"/>
    </source>
</evidence>
<protein>
    <submittedName>
        <fullName evidence="6">Response regulator transcription factor</fullName>
    </submittedName>
</protein>
<keyword evidence="2" id="KW-0597">Phosphoprotein</keyword>
<dbReference type="Pfam" id="PF00072">
    <property type="entry name" value="Response_reg"/>
    <property type="match status" value="1"/>
</dbReference>
<name>A0ABV8EV96_9ACTN</name>
<dbReference type="Gene3D" id="3.40.50.2300">
    <property type="match status" value="1"/>
</dbReference>
<feature type="domain" description="OmpR/PhoB-type" evidence="5">
    <location>
        <begin position="124"/>
        <end position="217"/>
    </location>
</feature>
<dbReference type="EMBL" id="JBHSBC010000003">
    <property type="protein sequence ID" value="MFC3979635.1"/>
    <property type="molecule type" value="Genomic_DNA"/>
</dbReference>
<dbReference type="Gene3D" id="1.10.10.10">
    <property type="entry name" value="Winged helix-like DNA-binding domain superfamily/Winged helix DNA-binding domain"/>
    <property type="match status" value="1"/>
</dbReference>
<keyword evidence="7" id="KW-1185">Reference proteome</keyword>